<dbReference type="Pfam" id="PF00109">
    <property type="entry name" value="ketoacyl-synt"/>
    <property type="match status" value="1"/>
</dbReference>
<comment type="caution">
    <text evidence="5">The sequence shown here is derived from an EMBL/GenBank/DDBJ whole genome shotgun (WGS) entry which is preliminary data.</text>
</comment>
<evidence type="ECO:0000256" key="2">
    <source>
        <dbReference type="ARBA" id="ARBA00022679"/>
    </source>
</evidence>
<dbReference type="STRING" id="549789.NIES30_16150"/>
<dbReference type="PROSITE" id="PS00606">
    <property type="entry name" value="KS3_1"/>
    <property type="match status" value="1"/>
</dbReference>
<dbReference type="EMBL" id="MRCG01000012">
    <property type="protein sequence ID" value="OKH46626.1"/>
    <property type="molecule type" value="Genomic_DNA"/>
</dbReference>
<dbReference type="SMART" id="SM00825">
    <property type="entry name" value="PKS_KS"/>
    <property type="match status" value="1"/>
</dbReference>
<dbReference type="GO" id="GO:0004315">
    <property type="term" value="F:3-oxoacyl-[acyl-carrier-protein] synthase activity"/>
    <property type="evidence" value="ECO:0007669"/>
    <property type="project" value="InterPro"/>
</dbReference>
<organism evidence="5 6">
    <name type="scientific">Phormidium tenue NIES-30</name>
    <dbReference type="NCBI Taxonomy" id="549789"/>
    <lineage>
        <taxon>Bacteria</taxon>
        <taxon>Bacillati</taxon>
        <taxon>Cyanobacteriota</taxon>
        <taxon>Cyanophyceae</taxon>
        <taxon>Oscillatoriophycideae</taxon>
        <taxon>Oscillatoriales</taxon>
        <taxon>Oscillatoriaceae</taxon>
        <taxon>Phormidium</taxon>
    </lineage>
</organism>
<dbReference type="SUPFAM" id="SSF53901">
    <property type="entry name" value="Thiolase-like"/>
    <property type="match status" value="1"/>
</dbReference>
<dbReference type="InterPro" id="IPR016039">
    <property type="entry name" value="Thiolase-like"/>
</dbReference>
<accession>A0A1U7J2Z9</accession>
<feature type="domain" description="Ketosynthase family 3 (KS3)" evidence="4">
    <location>
        <begin position="1"/>
        <end position="366"/>
    </location>
</feature>
<dbReference type="PANTHER" id="PTHR11712:SF347">
    <property type="entry name" value="BETA KETOACYL-ACYL CARRIER PROTEIN SYNTHASE"/>
    <property type="match status" value="1"/>
</dbReference>
<dbReference type="InterPro" id="IPR000794">
    <property type="entry name" value="Beta-ketoacyl_synthase"/>
</dbReference>
<dbReference type="InterPro" id="IPR018201">
    <property type="entry name" value="Ketoacyl_synth_AS"/>
</dbReference>
<dbReference type="GO" id="GO:0006633">
    <property type="term" value="P:fatty acid biosynthetic process"/>
    <property type="evidence" value="ECO:0007669"/>
    <property type="project" value="InterPro"/>
</dbReference>
<keyword evidence="2 3" id="KW-0808">Transferase</keyword>
<proteinExistence type="inferred from homology"/>
<sequence>MGLITALGTTATATWNNLLAGKSGIRIGQPFSELPPRPLAMVSDTPADLEDLLKLAVAEAIADAQLTLPLADCGVVVGSSRSFQGRWERMARAESWVDNPWLEALPHMGAIAVARQIQSQGPVLAPMAACATGLTAIFQGYELVRRGQCDRVIVGAAEAPITPLTLVGFEQLGALATTGCYPFDAHREGLVLGEGAAVLVLESEAVWRERSGPEAYGCILGGGFSVDAYHRTAPDPTLGGSRLALKNCLYYSGLSPQQVSYVHAHGTGTRLNDDHEVQLLTEGFSPLPWMSSTKGATGHTLGASGAIGAAVCLMALRHHVLPPNGGDGGESIYPKLVTEPVVNDLDVALCLSFGFGGQNGVLALGRDRISFELNGST</sequence>
<evidence type="ECO:0000313" key="5">
    <source>
        <dbReference type="EMBL" id="OKH46626.1"/>
    </source>
</evidence>
<dbReference type="PROSITE" id="PS52004">
    <property type="entry name" value="KS3_2"/>
    <property type="match status" value="1"/>
</dbReference>
<dbReference type="Gene3D" id="3.40.47.10">
    <property type="match status" value="1"/>
</dbReference>
<dbReference type="OrthoDB" id="9808669at2"/>
<comment type="similarity">
    <text evidence="1 3">Belongs to the thiolase-like superfamily. Beta-ketoacyl-ACP synthases family.</text>
</comment>
<protein>
    <submittedName>
        <fullName evidence="5">3-oxoacyl-ACP synthase</fullName>
    </submittedName>
</protein>
<evidence type="ECO:0000259" key="4">
    <source>
        <dbReference type="PROSITE" id="PS52004"/>
    </source>
</evidence>
<dbReference type="NCBIfam" id="NF004618">
    <property type="entry name" value="PRK05952.1"/>
    <property type="match status" value="1"/>
</dbReference>
<dbReference type="InterPro" id="IPR014031">
    <property type="entry name" value="Ketoacyl_synth_C"/>
</dbReference>
<keyword evidence="6" id="KW-1185">Reference proteome</keyword>
<evidence type="ECO:0000256" key="3">
    <source>
        <dbReference type="RuleBase" id="RU003694"/>
    </source>
</evidence>
<gene>
    <name evidence="5" type="ORF">NIES30_16150</name>
</gene>
<dbReference type="Pfam" id="PF02801">
    <property type="entry name" value="Ketoacyl-synt_C"/>
    <property type="match status" value="1"/>
</dbReference>
<dbReference type="PANTHER" id="PTHR11712">
    <property type="entry name" value="POLYKETIDE SYNTHASE-RELATED"/>
    <property type="match status" value="1"/>
</dbReference>
<dbReference type="CDD" id="cd00834">
    <property type="entry name" value="KAS_I_II"/>
    <property type="match status" value="1"/>
</dbReference>
<evidence type="ECO:0000313" key="6">
    <source>
        <dbReference type="Proteomes" id="UP000185557"/>
    </source>
</evidence>
<dbReference type="InterPro" id="IPR014030">
    <property type="entry name" value="Ketoacyl_synth_N"/>
</dbReference>
<dbReference type="InterPro" id="IPR020841">
    <property type="entry name" value="PKS_Beta-ketoAc_synthase_dom"/>
</dbReference>
<dbReference type="Proteomes" id="UP000185557">
    <property type="component" value="Unassembled WGS sequence"/>
</dbReference>
<dbReference type="AlphaFoldDB" id="A0A1U7J2Z9"/>
<reference evidence="5 6" key="1">
    <citation type="submission" date="2016-11" db="EMBL/GenBank/DDBJ databases">
        <title>Draft Genome Sequences of Nine Cyanobacterial Strains from Diverse Habitats.</title>
        <authorList>
            <person name="Zhu T."/>
            <person name="Hou S."/>
            <person name="Lu X."/>
            <person name="Hess W.R."/>
        </authorList>
    </citation>
    <scope>NUCLEOTIDE SEQUENCE [LARGE SCALE GENOMIC DNA]</scope>
    <source>
        <strain evidence="5 6">NIES-30</strain>
    </source>
</reference>
<evidence type="ECO:0000256" key="1">
    <source>
        <dbReference type="ARBA" id="ARBA00008467"/>
    </source>
</evidence>
<name>A0A1U7J2Z9_9CYAN</name>